<name>A0ABR6XP14_9BURK</name>
<proteinExistence type="predicted"/>
<protein>
    <submittedName>
        <fullName evidence="3">Uncharacterized protein</fullName>
    </submittedName>
</protein>
<organism evidence="3 4">
    <name type="scientific">Undibacterium amnicola</name>
    <dbReference type="NCBI Taxonomy" id="1834038"/>
    <lineage>
        <taxon>Bacteria</taxon>
        <taxon>Pseudomonadati</taxon>
        <taxon>Pseudomonadota</taxon>
        <taxon>Betaproteobacteria</taxon>
        <taxon>Burkholderiales</taxon>
        <taxon>Oxalobacteraceae</taxon>
        <taxon>Undibacterium</taxon>
    </lineage>
</organism>
<evidence type="ECO:0000313" key="3">
    <source>
        <dbReference type="EMBL" id="MBC3831215.1"/>
    </source>
</evidence>
<dbReference type="RefSeq" id="WP_186890232.1">
    <property type="nucleotide sequence ID" value="NZ_JACOFU010000002.1"/>
</dbReference>
<accession>A0ABR6XP14</accession>
<gene>
    <name evidence="3" type="ORF">H8K33_06830</name>
</gene>
<feature type="coiled-coil region" evidence="1">
    <location>
        <begin position="244"/>
        <end position="271"/>
    </location>
</feature>
<dbReference type="EMBL" id="JACOFU010000002">
    <property type="protein sequence ID" value="MBC3831215.1"/>
    <property type="molecule type" value="Genomic_DNA"/>
</dbReference>
<feature type="signal peptide" evidence="2">
    <location>
        <begin position="1"/>
        <end position="21"/>
    </location>
</feature>
<comment type="caution">
    <text evidence="3">The sequence shown here is derived from an EMBL/GenBank/DDBJ whole genome shotgun (WGS) entry which is preliminary data.</text>
</comment>
<dbReference type="Proteomes" id="UP000643610">
    <property type="component" value="Unassembled WGS sequence"/>
</dbReference>
<feature type="chain" id="PRO_5047444984" evidence="2">
    <location>
        <begin position="22"/>
        <end position="396"/>
    </location>
</feature>
<evidence type="ECO:0000313" key="4">
    <source>
        <dbReference type="Proteomes" id="UP000643610"/>
    </source>
</evidence>
<reference evidence="3 4" key="1">
    <citation type="submission" date="2020-08" db="EMBL/GenBank/DDBJ databases">
        <title>Novel species isolated from subtropical streams in China.</title>
        <authorList>
            <person name="Lu H."/>
        </authorList>
    </citation>
    <scope>NUCLEOTIDE SEQUENCE [LARGE SCALE GENOMIC DNA]</scope>
    <source>
        <strain evidence="3 4">KCTC 52442</strain>
    </source>
</reference>
<sequence>MKRFFSCLLTGFFLSHSQAFALGIIVHIQGQKGDREAYFANVRTVLNRTPVDQIFGPIEIRELQLTAVYEHLDKPEWVYMNMWFQCRPQVIIDSEKGTANENPHAVKAGEVATFRIGPGSYKLRRADLKSEPLPESDWKKSNAPMLSKAAAIACNEGNFKNLLIDLSKKKPFDHDKFGKAINGQFNLPVDMQLIGAVLASDFLDYAWTFLWWETVFEGNRPNPSGKWTQKASQADKDAAVKKLQDDYEKNAPRLEAMKKELQDSIAKMDANAEFHSKAAKLRQGRQLNKFETSLNSVWIGKEEQAVIDKMGKPALSDVGNTRFLTYTKYFDNRGYAVHMGSGAFVSEGVYAECFVEFATMQDKKSVWRVADVKVRADGSHNGMAKDLCHGLSRIPD</sequence>
<evidence type="ECO:0000256" key="2">
    <source>
        <dbReference type="SAM" id="SignalP"/>
    </source>
</evidence>
<keyword evidence="2" id="KW-0732">Signal</keyword>
<evidence type="ECO:0000256" key="1">
    <source>
        <dbReference type="SAM" id="Coils"/>
    </source>
</evidence>
<keyword evidence="1" id="KW-0175">Coiled coil</keyword>
<keyword evidence="4" id="KW-1185">Reference proteome</keyword>